<sequence>MSDCPLGDFNTLSLTNVPDRFVLGPRSDARLYELLLGHAGVLKFDTFDAPYTKCNAMDAGFQSHLACSWKSFFVALAYVIGDGVVMMALAVKISFPEKSVR</sequence>
<keyword evidence="3" id="KW-1185">Reference proteome</keyword>
<keyword evidence="1" id="KW-0472">Membrane</keyword>
<evidence type="ECO:0000256" key="1">
    <source>
        <dbReference type="SAM" id="Phobius"/>
    </source>
</evidence>
<dbReference type="EnsemblMetazoa" id="CJA35276.1">
    <property type="protein sequence ID" value="CJA35276.1"/>
    <property type="gene ID" value="WBGene00211123"/>
</dbReference>
<feature type="transmembrane region" description="Helical" evidence="1">
    <location>
        <begin position="72"/>
        <end position="91"/>
    </location>
</feature>
<reference evidence="2" key="2">
    <citation type="submission" date="2022-06" db="UniProtKB">
        <authorList>
            <consortium name="EnsemblMetazoa"/>
        </authorList>
    </citation>
    <scope>IDENTIFICATION</scope>
    <source>
        <strain evidence="2">DF5081</strain>
    </source>
</reference>
<protein>
    <submittedName>
        <fullName evidence="2">Uncharacterized protein</fullName>
    </submittedName>
</protein>
<name>A0A8R1EGD0_CAEJA</name>
<evidence type="ECO:0000313" key="2">
    <source>
        <dbReference type="EnsemblMetazoa" id="CJA35276.1"/>
    </source>
</evidence>
<evidence type="ECO:0000313" key="3">
    <source>
        <dbReference type="Proteomes" id="UP000005237"/>
    </source>
</evidence>
<reference evidence="3" key="1">
    <citation type="submission" date="2010-08" db="EMBL/GenBank/DDBJ databases">
        <authorList>
            <consortium name="Caenorhabditis japonica Sequencing Consortium"/>
            <person name="Wilson R.K."/>
        </authorList>
    </citation>
    <scope>NUCLEOTIDE SEQUENCE [LARGE SCALE GENOMIC DNA]</scope>
    <source>
        <strain evidence="3">DF5081</strain>
    </source>
</reference>
<keyword evidence="1" id="KW-0812">Transmembrane</keyword>
<keyword evidence="1" id="KW-1133">Transmembrane helix</keyword>
<accession>A0A8R1EGD0</accession>
<proteinExistence type="predicted"/>
<organism evidence="2 3">
    <name type="scientific">Caenorhabditis japonica</name>
    <dbReference type="NCBI Taxonomy" id="281687"/>
    <lineage>
        <taxon>Eukaryota</taxon>
        <taxon>Metazoa</taxon>
        <taxon>Ecdysozoa</taxon>
        <taxon>Nematoda</taxon>
        <taxon>Chromadorea</taxon>
        <taxon>Rhabditida</taxon>
        <taxon>Rhabditina</taxon>
        <taxon>Rhabditomorpha</taxon>
        <taxon>Rhabditoidea</taxon>
        <taxon>Rhabditidae</taxon>
        <taxon>Peloderinae</taxon>
        <taxon>Caenorhabditis</taxon>
    </lineage>
</organism>
<dbReference type="Proteomes" id="UP000005237">
    <property type="component" value="Unassembled WGS sequence"/>
</dbReference>
<dbReference type="AlphaFoldDB" id="A0A8R1EGD0"/>